<dbReference type="InterPro" id="IPR014440">
    <property type="entry name" value="HCCAis_GSTk"/>
</dbReference>
<evidence type="ECO:0000313" key="5">
    <source>
        <dbReference type="Proteomes" id="UP000037660"/>
    </source>
</evidence>
<keyword evidence="5" id="KW-1185">Reference proteome</keyword>
<dbReference type="GO" id="GO:0006749">
    <property type="term" value="P:glutathione metabolic process"/>
    <property type="evidence" value="ECO:0007669"/>
    <property type="project" value="TreeGrafter"/>
</dbReference>
<evidence type="ECO:0000256" key="2">
    <source>
        <dbReference type="PIRSR" id="PIRSR006386-1"/>
    </source>
</evidence>
<feature type="active site" description="Nucleophile" evidence="2">
    <location>
        <position position="21"/>
    </location>
</feature>
<comment type="caution">
    <text evidence="4">The sequence shown here is derived from an EMBL/GenBank/DDBJ whole genome shotgun (WGS) entry which is preliminary data.</text>
</comment>
<dbReference type="GO" id="GO:0004602">
    <property type="term" value="F:glutathione peroxidase activity"/>
    <property type="evidence" value="ECO:0007669"/>
    <property type="project" value="TreeGrafter"/>
</dbReference>
<dbReference type="PANTHER" id="PTHR42943:SF2">
    <property type="entry name" value="GLUTATHIONE S-TRANSFERASE KAPPA 1"/>
    <property type="match status" value="1"/>
</dbReference>
<dbReference type="GO" id="GO:1901170">
    <property type="term" value="P:naphthalene catabolic process"/>
    <property type="evidence" value="ECO:0007669"/>
    <property type="project" value="InterPro"/>
</dbReference>
<gene>
    <name evidence="4" type="ORF">ISF6_5000</name>
</gene>
<dbReference type="SUPFAM" id="SSF52833">
    <property type="entry name" value="Thioredoxin-like"/>
    <property type="match status" value="1"/>
</dbReference>
<dbReference type="CDD" id="cd03022">
    <property type="entry name" value="DsbA_HCCA_Iso"/>
    <property type="match status" value="1"/>
</dbReference>
<dbReference type="Proteomes" id="UP000037660">
    <property type="component" value="Unassembled WGS sequence"/>
</dbReference>
<dbReference type="PIRSF" id="PIRSF006386">
    <property type="entry name" value="HCCAis_GSTk"/>
    <property type="match status" value="1"/>
</dbReference>
<sequence length="220" mass="24076">MSARDAGCRDGDVEWFFDVVSPFAYLQLEQLAACLDPGRVRCHPVVLGVLLEHWGTRGPAEVPRKRVQTYRSALARSQATGVPLRFPPAHPFNPLPLLRLAVAAQARFDAVRQILRFVWRDGGDASDPQQWQSLARQLGLPDAAERVGSEAVKSGLRGSTAGALARGVFGVPTLVVRGEYFWGEDATEMALRTLAQGTAWLHADEWARALDLPVGVSRRA</sequence>
<dbReference type="AlphaFoldDB" id="A0A0K8P7D8"/>
<dbReference type="InterPro" id="IPR001853">
    <property type="entry name" value="DSBA-like_thioredoxin_dom"/>
</dbReference>
<dbReference type="GO" id="GO:0018845">
    <property type="term" value="F:2-hydroxychromene-2-carboxylate isomerase activity"/>
    <property type="evidence" value="ECO:0007669"/>
    <property type="project" value="UniProtKB-UniRule"/>
</dbReference>
<dbReference type="GO" id="GO:0004364">
    <property type="term" value="F:glutathione transferase activity"/>
    <property type="evidence" value="ECO:0007669"/>
    <property type="project" value="TreeGrafter"/>
</dbReference>
<reference evidence="4 5" key="2">
    <citation type="journal article" date="2016" name="Science">
        <title>A bacterium that degrades and assimilates poly(ethylene terephthalate).</title>
        <authorList>
            <person name="Yoshida S."/>
            <person name="Hiraga K."/>
            <person name="Takehana T."/>
            <person name="Taniguchi I."/>
            <person name="Yamaji H."/>
            <person name="Maeda Y."/>
            <person name="Toyohara K."/>
            <person name="Miyamoto K."/>
            <person name="Kimura Y."/>
            <person name="Oda K."/>
        </authorList>
    </citation>
    <scope>NUCLEOTIDE SEQUENCE [LARGE SCALE GENOMIC DNA]</scope>
    <source>
        <strain evidence="5">NBRC 110686 / TISTR 2288 / 201-F6</strain>
    </source>
</reference>
<dbReference type="EC" id="5.99.1.4" evidence="1"/>
<dbReference type="Pfam" id="PF01323">
    <property type="entry name" value="DSBA"/>
    <property type="match status" value="1"/>
</dbReference>
<proteinExistence type="inferred from homology"/>
<dbReference type="InterPro" id="IPR051924">
    <property type="entry name" value="GST_Kappa/NadH"/>
</dbReference>
<keyword evidence="1 4" id="KW-0413">Isomerase</keyword>
<name>A0A0K8P7D8_PISS1</name>
<evidence type="ECO:0000256" key="1">
    <source>
        <dbReference type="PIRNR" id="PIRNR006386"/>
    </source>
</evidence>
<dbReference type="InterPro" id="IPR036249">
    <property type="entry name" value="Thioredoxin-like_sf"/>
</dbReference>
<reference evidence="5" key="1">
    <citation type="submission" date="2015-07" db="EMBL/GenBank/DDBJ databases">
        <title>Discovery of a poly(ethylene terephthalate assimilation.</title>
        <authorList>
            <person name="Yoshida S."/>
            <person name="Hiraga K."/>
            <person name="Takehana T."/>
            <person name="Taniguchi I."/>
            <person name="Yamaji H."/>
            <person name="Maeda Y."/>
            <person name="Toyohara K."/>
            <person name="Miyamoto K."/>
            <person name="Kimura Y."/>
            <person name="Oda K."/>
        </authorList>
    </citation>
    <scope>NUCLEOTIDE SEQUENCE [LARGE SCALE GENOMIC DNA]</scope>
    <source>
        <strain evidence="5">NBRC 110686 / TISTR 2288 / 201-F6</strain>
    </source>
</reference>
<dbReference type="PANTHER" id="PTHR42943">
    <property type="entry name" value="GLUTATHIONE S-TRANSFERASE KAPPA"/>
    <property type="match status" value="1"/>
</dbReference>
<comment type="similarity">
    <text evidence="1">Belongs to the GST superfamily. NadH family.</text>
</comment>
<dbReference type="EMBL" id="BBYR01000079">
    <property type="protein sequence ID" value="GAP38542.1"/>
    <property type="molecule type" value="Genomic_DNA"/>
</dbReference>
<organism evidence="4 5">
    <name type="scientific">Piscinibacter sakaiensis</name>
    <name type="common">Ideonella sakaiensis</name>
    <dbReference type="NCBI Taxonomy" id="1547922"/>
    <lineage>
        <taxon>Bacteria</taxon>
        <taxon>Pseudomonadati</taxon>
        <taxon>Pseudomonadota</taxon>
        <taxon>Betaproteobacteria</taxon>
        <taxon>Burkholderiales</taxon>
        <taxon>Sphaerotilaceae</taxon>
        <taxon>Piscinibacter</taxon>
    </lineage>
</organism>
<evidence type="ECO:0000259" key="3">
    <source>
        <dbReference type="Pfam" id="PF01323"/>
    </source>
</evidence>
<dbReference type="Gene3D" id="3.40.30.10">
    <property type="entry name" value="Glutaredoxin"/>
    <property type="match status" value="1"/>
</dbReference>
<dbReference type="STRING" id="1547922.ISF6_5000"/>
<protein>
    <recommendedName>
        <fullName evidence="1">2-hydroxychromene-2-carboxylate isomerase</fullName>
        <ecNumber evidence="1">5.99.1.4</ecNumber>
    </recommendedName>
</protein>
<accession>A0A0K8P7D8</accession>
<evidence type="ECO:0000313" key="4">
    <source>
        <dbReference type="EMBL" id="GAP38542.1"/>
    </source>
</evidence>
<dbReference type="InterPro" id="IPR044087">
    <property type="entry name" value="NahD-like"/>
</dbReference>
<feature type="domain" description="DSBA-like thioredoxin" evidence="3">
    <location>
        <begin position="13"/>
        <end position="192"/>
    </location>
</feature>
<comment type="catalytic activity">
    <reaction evidence="1">
        <text>2-hydroxychromene-2-carboxylate = (3E)-4-(2-hydroxyphenyl)-2-oxobut-3-enoate</text>
        <dbReference type="Rhea" id="RHEA:27401"/>
        <dbReference type="ChEBI" id="CHEBI:59350"/>
        <dbReference type="ChEBI" id="CHEBI:59353"/>
        <dbReference type="EC" id="5.99.1.4"/>
    </reaction>
</comment>